<dbReference type="AlphaFoldDB" id="A0A511QP18"/>
<evidence type="ECO:0000256" key="2">
    <source>
        <dbReference type="ARBA" id="ARBA00012224"/>
    </source>
</evidence>
<accession>A0A511QP18</accession>
<dbReference type="InterPro" id="IPR015422">
    <property type="entry name" value="PyrdxlP-dep_Trfase_small"/>
</dbReference>
<dbReference type="NCBIfam" id="TIGR04350">
    <property type="entry name" value="C_S_lyase_PatB"/>
    <property type="match status" value="1"/>
</dbReference>
<gene>
    <name evidence="7" type="ORF">VSU01S_13140</name>
</gene>
<dbReference type="CDD" id="cd00609">
    <property type="entry name" value="AAT_like"/>
    <property type="match status" value="1"/>
</dbReference>
<dbReference type="GO" id="GO:0047804">
    <property type="term" value="F:cysteine-S-conjugate beta-lyase activity"/>
    <property type="evidence" value="ECO:0007669"/>
    <property type="project" value="UniProtKB-EC"/>
</dbReference>
<evidence type="ECO:0000256" key="5">
    <source>
        <dbReference type="ARBA" id="ARBA00037974"/>
    </source>
</evidence>
<comment type="similarity">
    <text evidence="5">Belongs to the class-II pyridoxal-phosphate-dependent aminotransferase family. MalY/PatB cystathionine beta-lyase subfamily.</text>
</comment>
<dbReference type="Gene3D" id="3.90.1150.10">
    <property type="entry name" value="Aspartate Aminotransferase, domain 1"/>
    <property type="match status" value="1"/>
</dbReference>
<dbReference type="PANTHER" id="PTHR43525">
    <property type="entry name" value="PROTEIN MALY"/>
    <property type="match status" value="1"/>
</dbReference>
<evidence type="ECO:0000313" key="8">
    <source>
        <dbReference type="Proteomes" id="UP000321113"/>
    </source>
</evidence>
<dbReference type="OrthoDB" id="3224382at2"/>
<dbReference type="Proteomes" id="UP000321113">
    <property type="component" value="Unassembled WGS sequence"/>
</dbReference>
<dbReference type="GO" id="GO:0030170">
    <property type="term" value="F:pyridoxal phosphate binding"/>
    <property type="evidence" value="ECO:0007669"/>
    <property type="project" value="InterPro"/>
</dbReference>
<dbReference type="InterPro" id="IPR004839">
    <property type="entry name" value="Aminotransferase_I/II_large"/>
</dbReference>
<dbReference type="Pfam" id="PF00155">
    <property type="entry name" value="Aminotran_1_2"/>
    <property type="match status" value="1"/>
</dbReference>
<evidence type="ECO:0000256" key="3">
    <source>
        <dbReference type="ARBA" id="ARBA00022898"/>
    </source>
</evidence>
<dbReference type="InterPro" id="IPR015424">
    <property type="entry name" value="PyrdxlP-dep_Trfase"/>
</dbReference>
<dbReference type="PANTHER" id="PTHR43525:SF1">
    <property type="entry name" value="PROTEIN MALY"/>
    <property type="match status" value="1"/>
</dbReference>
<dbReference type="InterPro" id="IPR051798">
    <property type="entry name" value="Class-II_PLP-Dep_Aminotrans"/>
</dbReference>
<dbReference type="Gene3D" id="3.40.640.10">
    <property type="entry name" value="Type I PLP-dependent aspartate aminotransferase-like (Major domain)"/>
    <property type="match status" value="1"/>
</dbReference>
<organism evidence="7 8">
    <name type="scientific">Vibrio superstes NBRC 103154</name>
    <dbReference type="NCBI Taxonomy" id="1219062"/>
    <lineage>
        <taxon>Bacteria</taxon>
        <taxon>Pseudomonadati</taxon>
        <taxon>Pseudomonadota</taxon>
        <taxon>Gammaproteobacteria</taxon>
        <taxon>Vibrionales</taxon>
        <taxon>Vibrionaceae</taxon>
        <taxon>Vibrio</taxon>
    </lineage>
</organism>
<dbReference type="InterPro" id="IPR015421">
    <property type="entry name" value="PyrdxlP-dep_Trfase_major"/>
</dbReference>
<proteinExistence type="inferred from homology"/>
<reference evidence="7 8" key="1">
    <citation type="submission" date="2019-07" db="EMBL/GenBank/DDBJ databases">
        <title>Whole genome shotgun sequence of Vibrio superstes NBRC 103154.</title>
        <authorList>
            <person name="Hosoyama A."/>
            <person name="Uohara A."/>
            <person name="Ohji S."/>
            <person name="Ichikawa N."/>
        </authorList>
    </citation>
    <scope>NUCLEOTIDE SEQUENCE [LARGE SCALE GENOMIC DNA]</scope>
    <source>
        <strain evidence="7 8">NBRC 103154</strain>
    </source>
</reference>
<keyword evidence="8" id="KW-1185">Reference proteome</keyword>
<sequence>MTYNFTKAPNRKGAYAGKWTAMTLWSPHANEHTLPFWVADMDFDVAPQITDAMKSEIDRLTFGYSVATPQYFEVTSAWLNRRYGWEVSPSNIRIASGTLHAISTMIKIASKQDDGIIVQTPVYHKFAELVTKHGRTVVENPLVEQDGEYDINFAQLEELASQPNNSLMLLCHPHNPVGCAWTQEELVKVADICGRHNVTLVSDEIHSDLTRMGVTHLPVSKAVGGAPHIVTLNGTGKTFNLAGMHISHAIFDGEELRNKWDAEIGLTLPNPVSMAAVEAAYTKGDEWVDGLRNTLDGNFEFTQAYLAKHLPKVKMTIPNATYFAWLDFRAFDLTDAQIDEIMIKEANILLEGGPAFGTGGEGWQRLNLACTHSQLEEGLKRMCAAFANYK</sequence>
<comment type="caution">
    <text evidence="7">The sequence shown here is derived from an EMBL/GenBank/DDBJ whole genome shotgun (WGS) entry which is preliminary data.</text>
</comment>
<dbReference type="EC" id="4.4.1.13" evidence="2"/>
<dbReference type="SUPFAM" id="SSF53383">
    <property type="entry name" value="PLP-dependent transferases"/>
    <property type="match status" value="1"/>
</dbReference>
<feature type="domain" description="Aminotransferase class I/classII large" evidence="6">
    <location>
        <begin position="42"/>
        <end position="381"/>
    </location>
</feature>
<evidence type="ECO:0000259" key="6">
    <source>
        <dbReference type="Pfam" id="PF00155"/>
    </source>
</evidence>
<evidence type="ECO:0000256" key="4">
    <source>
        <dbReference type="ARBA" id="ARBA00023239"/>
    </source>
</evidence>
<dbReference type="EMBL" id="BJXK01000004">
    <property type="protein sequence ID" value="GEM79069.1"/>
    <property type="molecule type" value="Genomic_DNA"/>
</dbReference>
<dbReference type="RefSeq" id="WP_119008505.1">
    <property type="nucleotide sequence ID" value="NZ_BJXK01000004.1"/>
</dbReference>
<keyword evidence="3" id="KW-0663">Pyridoxal phosphate</keyword>
<dbReference type="InterPro" id="IPR027619">
    <property type="entry name" value="C-S_lyase_PatB-like"/>
</dbReference>
<comment type="cofactor">
    <cofactor evidence="1">
        <name>pyridoxal 5'-phosphate</name>
        <dbReference type="ChEBI" id="CHEBI:597326"/>
    </cofactor>
</comment>
<evidence type="ECO:0000256" key="1">
    <source>
        <dbReference type="ARBA" id="ARBA00001933"/>
    </source>
</evidence>
<keyword evidence="4 7" id="KW-0456">Lyase</keyword>
<protein>
    <recommendedName>
        <fullName evidence="2">cysteine-S-conjugate beta-lyase</fullName>
        <ecNumber evidence="2">4.4.1.13</ecNumber>
    </recommendedName>
</protein>
<evidence type="ECO:0000313" key="7">
    <source>
        <dbReference type="EMBL" id="GEM79069.1"/>
    </source>
</evidence>
<name>A0A511QP18_9VIBR</name>